<dbReference type="Proteomes" id="UP000095283">
    <property type="component" value="Unplaced"/>
</dbReference>
<accession>A0A1I7WBH7</accession>
<evidence type="ECO:0000313" key="1">
    <source>
        <dbReference type="Proteomes" id="UP000095283"/>
    </source>
</evidence>
<sequence length="127" mass="14101">MENLILINTVKNIEQTESDSVNIALTIYCAYQRVKDKLECKSQNSQISFFCGNKPNIQMVILITSQYLYYNPKSASEAGTSALLTKLANCAITEIGHYPAAEINKQKQCCCILLSPTKSVFVSLNIV</sequence>
<keyword evidence="1" id="KW-1185">Reference proteome</keyword>
<organism evidence="1 2">
    <name type="scientific">Heterorhabditis bacteriophora</name>
    <name type="common">Entomopathogenic nematode worm</name>
    <dbReference type="NCBI Taxonomy" id="37862"/>
    <lineage>
        <taxon>Eukaryota</taxon>
        <taxon>Metazoa</taxon>
        <taxon>Ecdysozoa</taxon>
        <taxon>Nematoda</taxon>
        <taxon>Chromadorea</taxon>
        <taxon>Rhabditida</taxon>
        <taxon>Rhabditina</taxon>
        <taxon>Rhabditomorpha</taxon>
        <taxon>Strongyloidea</taxon>
        <taxon>Heterorhabditidae</taxon>
        <taxon>Heterorhabditis</taxon>
    </lineage>
</organism>
<evidence type="ECO:0000313" key="2">
    <source>
        <dbReference type="WBParaSite" id="Hba_02023"/>
    </source>
</evidence>
<dbReference type="AlphaFoldDB" id="A0A1I7WBH7"/>
<proteinExistence type="predicted"/>
<name>A0A1I7WBH7_HETBA</name>
<dbReference type="WBParaSite" id="Hba_02023">
    <property type="protein sequence ID" value="Hba_02023"/>
    <property type="gene ID" value="Hba_02023"/>
</dbReference>
<protein>
    <submittedName>
        <fullName evidence="2">Uncharacterized protein</fullName>
    </submittedName>
</protein>
<reference evidence="2" key="1">
    <citation type="submission" date="2016-11" db="UniProtKB">
        <authorList>
            <consortium name="WormBaseParasite"/>
        </authorList>
    </citation>
    <scope>IDENTIFICATION</scope>
</reference>